<dbReference type="Proteomes" id="UP000320813">
    <property type="component" value="Unassembled WGS sequence"/>
</dbReference>
<accession>A0A519B9A4</accession>
<protein>
    <submittedName>
        <fullName evidence="1">Uncharacterized protein</fullName>
    </submittedName>
</protein>
<comment type="caution">
    <text evidence="1">The sequence shown here is derived from an EMBL/GenBank/DDBJ whole genome shotgun (WGS) entry which is preliminary data.</text>
</comment>
<dbReference type="EMBL" id="SGBD01000006">
    <property type="protein sequence ID" value="RZD13883.1"/>
    <property type="molecule type" value="Genomic_DNA"/>
</dbReference>
<name>A0A519B9A4_9DELT</name>
<gene>
    <name evidence="1" type="ORF">EVJ47_08880</name>
</gene>
<sequence length="302" mass="34625">MKNKDDKNYNPMQDMVLTRHGFIKGKEQSFLQNPKDKPFVGIIGIPPKEVMDELIQKSAIILSLDMYKVDQLITEPTDNILPKAYCAQIKRIIANILSVTDYWTEDVMDSVLVGRNPISEIIIEDSEICRCNEMGFVADFIENELKIKLRRVKNNDLERKGDFICKSGIPLDEKFGKIAGYFYRDMEKKKPFRPEYVKPKCAFWGTPPWGDFSIANYFPDETHVYGWTRCVENLTPGDLKLELEFNPDVPTVFFSQSFCPKAGLASYLANKHPRGIFIDMDIGLTRSTVAKLTAFLQLNNVI</sequence>
<evidence type="ECO:0000313" key="2">
    <source>
        <dbReference type="Proteomes" id="UP000320813"/>
    </source>
</evidence>
<proteinExistence type="predicted"/>
<dbReference type="AlphaFoldDB" id="A0A519B9A4"/>
<organism evidence="1 2">
    <name type="scientific">Candidatus Acidulodesulfobacterium ferriphilum</name>
    <dbReference type="NCBI Taxonomy" id="2597223"/>
    <lineage>
        <taxon>Bacteria</taxon>
        <taxon>Deltaproteobacteria</taxon>
        <taxon>Candidatus Acidulodesulfobacterales</taxon>
        <taxon>Candidatus Acidulodesulfobacterium</taxon>
    </lineage>
</organism>
<reference evidence="1 2" key="1">
    <citation type="submission" date="2019-01" db="EMBL/GenBank/DDBJ databases">
        <title>Insights into ecological role of a new deltaproteobacterial order Candidatus Sinidesulfobacterales (Sva0485) by metagenomics and metatranscriptomics.</title>
        <authorList>
            <person name="Tan S."/>
            <person name="Liu J."/>
            <person name="Fang Y."/>
            <person name="Hedlund B.P."/>
            <person name="Lian Z.H."/>
            <person name="Huang L.Y."/>
            <person name="Li J.T."/>
            <person name="Huang L.N."/>
            <person name="Li W.J."/>
            <person name="Jiang H.C."/>
            <person name="Dong H.L."/>
            <person name="Shu W.S."/>
        </authorList>
    </citation>
    <scope>NUCLEOTIDE SEQUENCE [LARGE SCALE GENOMIC DNA]</scope>
    <source>
        <strain evidence="1">AP3</strain>
    </source>
</reference>
<evidence type="ECO:0000313" key="1">
    <source>
        <dbReference type="EMBL" id="RZD13883.1"/>
    </source>
</evidence>